<dbReference type="SUPFAM" id="SSF51735">
    <property type="entry name" value="NAD(P)-binding Rossmann-fold domains"/>
    <property type="match status" value="1"/>
</dbReference>
<dbReference type="GO" id="GO:0016491">
    <property type="term" value="F:oxidoreductase activity"/>
    <property type="evidence" value="ECO:0007669"/>
    <property type="project" value="UniProtKB-KW"/>
</dbReference>
<dbReference type="AlphaFoldDB" id="A0A0F7CH34"/>
<dbReference type="PATRIC" id="fig|1333534.5.peg.314"/>
<dbReference type="OrthoDB" id="9803333at2"/>
<dbReference type="HOGENOM" id="CLU_010194_1_3_9"/>
<proteinExistence type="inferred from homology"/>
<organism evidence="3 4">
    <name type="scientific">Paenibacillus durus ATCC 35681</name>
    <dbReference type="NCBI Taxonomy" id="1333534"/>
    <lineage>
        <taxon>Bacteria</taxon>
        <taxon>Bacillati</taxon>
        <taxon>Bacillota</taxon>
        <taxon>Bacilli</taxon>
        <taxon>Bacillales</taxon>
        <taxon>Paenibacillaceae</taxon>
        <taxon>Paenibacillus</taxon>
    </lineage>
</organism>
<dbReference type="InterPro" id="IPR002347">
    <property type="entry name" value="SDR_fam"/>
</dbReference>
<keyword evidence="2" id="KW-0560">Oxidoreductase</keyword>
<name>A0A0F7CH34_PAEDU</name>
<dbReference type="InterPro" id="IPR036291">
    <property type="entry name" value="NAD(P)-bd_dom_sf"/>
</dbReference>
<dbReference type="PANTHER" id="PTHR43639:SF1">
    <property type="entry name" value="SHORT-CHAIN DEHYDROGENASE_REDUCTASE FAMILY PROTEIN"/>
    <property type="match status" value="1"/>
</dbReference>
<protein>
    <submittedName>
        <fullName evidence="3">Short-chain dehydrogenase</fullName>
    </submittedName>
</protein>
<dbReference type="Gene3D" id="3.40.50.720">
    <property type="entry name" value="NAD(P)-binding Rossmann-like Domain"/>
    <property type="match status" value="1"/>
</dbReference>
<evidence type="ECO:0000256" key="1">
    <source>
        <dbReference type="ARBA" id="ARBA00006484"/>
    </source>
</evidence>
<reference evidence="3 4" key="2">
    <citation type="journal article" date="2016" name="Genome Announc.">
        <title>Genome Sequence of a Gram-Positive Diazotroph, Paenibacillus durus Type Strain ATCC 35681.</title>
        <authorList>
            <person name="Halim M.A."/>
            <person name="Rahman A.Y."/>
            <person name="Sim K.S."/>
            <person name="Yam H.C."/>
            <person name="Rahim A.A."/>
            <person name="Ghazali A.H."/>
            <person name="Najimudin N."/>
        </authorList>
    </citation>
    <scope>NUCLEOTIDE SEQUENCE [LARGE SCALE GENOMIC DNA]</scope>
    <source>
        <strain evidence="3 4">ATCC 35681</strain>
    </source>
</reference>
<dbReference type="PANTHER" id="PTHR43639">
    <property type="entry name" value="OXIDOREDUCTASE, SHORT-CHAIN DEHYDROGENASE/REDUCTASE FAMILY (AFU_ORTHOLOGUE AFUA_5G02870)"/>
    <property type="match status" value="1"/>
</dbReference>
<dbReference type="FunFam" id="3.40.50.720:FF:000084">
    <property type="entry name" value="Short-chain dehydrogenase reductase"/>
    <property type="match status" value="1"/>
</dbReference>
<dbReference type="Proteomes" id="UP000034189">
    <property type="component" value="Chromosome"/>
</dbReference>
<gene>
    <name evidence="3" type="ORF">VK70_01505</name>
</gene>
<sequence length="260" mass="27055">MSTNEGKFSGKVALVTGASRGIGAETAKKLAAGGAGFIGVHYANNRDAALKVVDDIKALGSKAVALQAELTTGISGVKKLWTAFEDAVSLEFGTVHLDILINNAGIAPAIPFEETSTETFEDVINVNLKAPYFLTQAASPFIRNGGRIINISTGFTRVAGPTHTIYSASKGAIETLTLALAPLFASRGITVNAVRPGTTATDMNKDWLANPEAHAEAASISAFGRVGTTEEVADVVVFVASEEARWITGQFIDATGGSRL</sequence>
<evidence type="ECO:0000256" key="2">
    <source>
        <dbReference type="ARBA" id="ARBA00023002"/>
    </source>
</evidence>
<dbReference type="EMBL" id="CP011114">
    <property type="protein sequence ID" value="AKG33430.1"/>
    <property type="molecule type" value="Genomic_DNA"/>
</dbReference>
<dbReference type="PRINTS" id="PR00080">
    <property type="entry name" value="SDRFAMILY"/>
</dbReference>
<dbReference type="RefSeq" id="WP_025695250.1">
    <property type="nucleotide sequence ID" value="NZ_ASQQ01000267.1"/>
</dbReference>
<accession>A0A0F7CH34</accession>
<dbReference type="Pfam" id="PF13561">
    <property type="entry name" value="adh_short_C2"/>
    <property type="match status" value="1"/>
</dbReference>
<reference evidence="3 4" key="1">
    <citation type="submission" date="2015-03" db="EMBL/GenBank/DDBJ databases">
        <authorList>
            <person name="Abdul Halim M."/>
        </authorList>
    </citation>
    <scope>NUCLEOTIDE SEQUENCE [LARGE SCALE GENOMIC DNA]</scope>
    <source>
        <strain evidence="3 4">ATCC 35681</strain>
    </source>
</reference>
<evidence type="ECO:0000313" key="4">
    <source>
        <dbReference type="Proteomes" id="UP000034189"/>
    </source>
</evidence>
<dbReference type="PRINTS" id="PR00081">
    <property type="entry name" value="GDHRDH"/>
</dbReference>
<dbReference type="GO" id="GO:0008206">
    <property type="term" value="P:bile acid metabolic process"/>
    <property type="evidence" value="ECO:0007669"/>
    <property type="project" value="UniProtKB-ARBA"/>
</dbReference>
<comment type="similarity">
    <text evidence="1">Belongs to the short-chain dehydrogenases/reductases (SDR) family.</text>
</comment>
<evidence type="ECO:0000313" key="3">
    <source>
        <dbReference type="EMBL" id="AKG33430.1"/>
    </source>
</evidence>